<dbReference type="KEGG" id="spu:115929614"/>
<reference evidence="3" key="1">
    <citation type="submission" date="2015-02" db="EMBL/GenBank/DDBJ databases">
        <title>Genome sequencing for Strongylocentrotus purpuratus.</title>
        <authorList>
            <person name="Murali S."/>
            <person name="Liu Y."/>
            <person name="Vee V."/>
            <person name="English A."/>
            <person name="Wang M."/>
            <person name="Skinner E."/>
            <person name="Han Y."/>
            <person name="Muzny D.M."/>
            <person name="Worley K.C."/>
            <person name="Gibbs R.A."/>
        </authorList>
    </citation>
    <scope>NUCLEOTIDE SEQUENCE</scope>
</reference>
<dbReference type="Proteomes" id="UP000007110">
    <property type="component" value="Unassembled WGS sequence"/>
</dbReference>
<proteinExistence type="predicted"/>
<feature type="compositionally biased region" description="Basic and acidic residues" evidence="1">
    <location>
        <begin position="1"/>
        <end position="12"/>
    </location>
</feature>
<evidence type="ECO:0000313" key="2">
    <source>
        <dbReference type="EnsemblMetazoa" id="XP_030855029"/>
    </source>
</evidence>
<protein>
    <submittedName>
        <fullName evidence="2">Uncharacterized protein</fullName>
    </submittedName>
</protein>
<dbReference type="GeneID" id="115929614"/>
<evidence type="ECO:0000256" key="1">
    <source>
        <dbReference type="SAM" id="MobiDB-lite"/>
    </source>
</evidence>
<feature type="compositionally biased region" description="Acidic residues" evidence="1">
    <location>
        <begin position="74"/>
        <end position="86"/>
    </location>
</feature>
<dbReference type="AlphaFoldDB" id="A0A7M7PR28"/>
<reference evidence="2" key="2">
    <citation type="submission" date="2021-01" db="UniProtKB">
        <authorList>
            <consortium name="EnsemblMetazoa"/>
        </authorList>
    </citation>
    <scope>IDENTIFICATION</scope>
</reference>
<accession>A0A7M7PR28</accession>
<dbReference type="InParanoid" id="A0A7M7PR28"/>
<evidence type="ECO:0000313" key="3">
    <source>
        <dbReference type="Proteomes" id="UP000007110"/>
    </source>
</evidence>
<feature type="region of interest" description="Disordered" evidence="1">
    <location>
        <begin position="1"/>
        <end position="88"/>
    </location>
</feature>
<name>A0A7M7PR28_STRPU</name>
<dbReference type="EnsemblMetazoa" id="XM_030999169">
    <property type="protein sequence ID" value="XP_030855029"/>
    <property type="gene ID" value="LOC115929614"/>
</dbReference>
<sequence>MASQRETEERKVNFSSSMSTRETETGTEDDTGHAGRGTNTPTNNGPTVGGGEEEEEERGGGGGEENERGRGECGEEEDTSNDDEQETDVHRRWMPGILQDFLEGNEFVIDPEGEYVYRWMGLVACAVAYNVWMIVLRVAFHHHLTNQVSKSLNSIMTVLLPSRDFHEPNIMEAFQMRERCLLSRRFEELRFGLLRTANLG</sequence>
<organism evidence="2 3">
    <name type="scientific">Strongylocentrotus purpuratus</name>
    <name type="common">Purple sea urchin</name>
    <dbReference type="NCBI Taxonomy" id="7668"/>
    <lineage>
        <taxon>Eukaryota</taxon>
        <taxon>Metazoa</taxon>
        <taxon>Echinodermata</taxon>
        <taxon>Eleutherozoa</taxon>
        <taxon>Echinozoa</taxon>
        <taxon>Echinoidea</taxon>
        <taxon>Euechinoidea</taxon>
        <taxon>Echinacea</taxon>
        <taxon>Camarodonta</taxon>
        <taxon>Echinidea</taxon>
        <taxon>Strongylocentrotidae</taxon>
        <taxon>Strongylocentrotus</taxon>
    </lineage>
</organism>
<dbReference type="RefSeq" id="XP_030855029.1">
    <property type="nucleotide sequence ID" value="XM_030999169.1"/>
</dbReference>
<keyword evidence="3" id="KW-1185">Reference proteome</keyword>
<feature type="compositionally biased region" description="Low complexity" evidence="1">
    <location>
        <begin position="36"/>
        <end position="46"/>
    </location>
</feature>